<dbReference type="GO" id="GO:0019843">
    <property type="term" value="F:rRNA binding"/>
    <property type="evidence" value="ECO:0007669"/>
    <property type="project" value="UniProtKB-UniRule"/>
</dbReference>
<dbReference type="GO" id="GO:0003735">
    <property type="term" value="F:structural constituent of ribosome"/>
    <property type="evidence" value="ECO:0007669"/>
    <property type="project" value="UniProtKB-UniRule"/>
</dbReference>
<dbReference type="Pfam" id="PF08071">
    <property type="entry name" value="RS4NT"/>
    <property type="match status" value="1"/>
</dbReference>
<feature type="domain" description="RNA-binding S4" evidence="7">
    <location>
        <begin position="43"/>
        <end position="106"/>
    </location>
</feature>
<evidence type="ECO:0000256" key="4">
    <source>
        <dbReference type="ARBA" id="ARBA00022980"/>
    </source>
</evidence>
<dbReference type="CDD" id="cd00165">
    <property type="entry name" value="S4"/>
    <property type="match status" value="1"/>
</dbReference>
<dbReference type="CDD" id="cd06087">
    <property type="entry name" value="KOW_RPS4"/>
    <property type="match status" value="1"/>
</dbReference>
<dbReference type="InterPro" id="IPR036986">
    <property type="entry name" value="S4_RNA-bd_sf"/>
</dbReference>
<dbReference type="EMBL" id="HBKN01006815">
    <property type="protein sequence ID" value="CAE2262441.1"/>
    <property type="molecule type" value="Transcribed_RNA"/>
</dbReference>
<organism evidence="8">
    <name type="scientific">Guillardia theta</name>
    <name type="common">Cryptophyte</name>
    <name type="synonym">Cryptomonas phi</name>
    <dbReference type="NCBI Taxonomy" id="55529"/>
    <lineage>
        <taxon>Eukaryota</taxon>
        <taxon>Cryptophyceae</taxon>
        <taxon>Pyrenomonadales</taxon>
        <taxon>Geminigeraceae</taxon>
        <taxon>Guillardia</taxon>
    </lineage>
</organism>
<evidence type="ECO:0000256" key="6">
    <source>
        <dbReference type="PIRNR" id="PIRNR002116"/>
    </source>
</evidence>
<dbReference type="PANTHER" id="PTHR11581:SF0">
    <property type="entry name" value="SMALL RIBOSOMAL SUBUNIT PROTEIN ES4"/>
    <property type="match status" value="1"/>
</dbReference>
<accession>A0A7S4N2V2</accession>
<dbReference type="AlphaFoldDB" id="A0A7S4N2V2"/>
<evidence type="ECO:0000256" key="5">
    <source>
        <dbReference type="ARBA" id="ARBA00023274"/>
    </source>
</evidence>
<dbReference type="SMART" id="SM00363">
    <property type="entry name" value="S4"/>
    <property type="match status" value="1"/>
</dbReference>
<protein>
    <recommendedName>
        <fullName evidence="6">40S ribosomal protein S4</fullName>
    </recommendedName>
</protein>
<dbReference type="Gene3D" id="3.10.290.10">
    <property type="entry name" value="RNA-binding S4 domain"/>
    <property type="match status" value="1"/>
</dbReference>
<evidence type="ECO:0000256" key="2">
    <source>
        <dbReference type="ARBA" id="ARBA00022730"/>
    </source>
</evidence>
<dbReference type="OMA" id="GHIQLNL"/>
<dbReference type="GO" id="GO:0006412">
    <property type="term" value="P:translation"/>
    <property type="evidence" value="ECO:0007669"/>
    <property type="project" value="InterPro"/>
</dbReference>
<evidence type="ECO:0000256" key="1">
    <source>
        <dbReference type="ARBA" id="ARBA00007500"/>
    </source>
</evidence>
<dbReference type="FunFam" id="2.40.50.740:FF:000001">
    <property type="entry name" value="40S ribosomal protein S4"/>
    <property type="match status" value="1"/>
</dbReference>
<dbReference type="InterPro" id="IPR000876">
    <property type="entry name" value="Ribosomal_eS4"/>
</dbReference>
<sequence length="263" mass="29671">MARGPRKHLKRITAPKHWMLDKLTGVFAPRPSAGPHKLRECIPLLLLIRNRLKYALTYSEAKVIMNSRSIKVDGKIRTDVTYPCGFMDVLSIEKTGEHFRLLHDTKGRFVLHRLTQADAQHKLCRVKSLGVGINKVPYIVTHDGRTIRYPDPLIKPNDTVQIDLATNTIIGFSKFEVGNVCAITGGHNIGRVGIIQSTEKHPGSHNIVHIKDKTGATWATRQSNVFVLATGKKPEKAYILRTQGIKHSIIEEQRRRQDKSNKN</sequence>
<comment type="similarity">
    <text evidence="1 6">Belongs to the eukaryotic ribosomal protein eS4 family.</text>
</comment>
<dbReference type="InterPro" id="IPR032277">
    <property type="entry name" value="Ribosomal_eS4_C"/>
</dbReference>
<keyword evidence="2 6" id="KW-0699">rRNA-binding</keyword>
<dbReference type="GO" id="GO:0022627">
    <property type="term" value="C:cytosolic small ribosomal subunit"/>
    <property type="evidence" value="ECO:0007669"/>
    <property type="project" value="TreeGrafter"/>
</dbReference>
<dbReference type="PIRSF" id="PIRSF002116">
    <property type="entry name" value="Ribosomal_S4"/>
    <property type="match status" value="1"/>
</dbReference>
<dbReference type="Gene3D" id="2.30.30.30">
    <property type="match status" value="1"/>
</dbReference>
<proteinExistence type="inferred from homology"/>
<dbReference type="InterPro" id="IPR013843">
    <property type="entry name" value="Ribosomal_eS4_N"/>
</dbReference>
<dbReference type="InterPro" id="IPR014722">
    <property type="entry name" value="Rib_uL2_dom2"/>
</dbReference>
<dbReference type="InterPro" id="IPR002942">
    <property type="entry name" value="S4_RNA-bd"/>
</dbReference>
<dbReference type="PROSITE" id="PS50889">
    <property type="entry name" value="S4"/>
    <property type="match status" value="1"/>
</dbReference>
<gene>
    <name evidence="8" type="ORF">GTHE00462_LOCUS5460</name>
</gene>
<dbReference type="InterPro" id="IPR038237">
    <property type="entry name" value="Ribosomal_eS4_central_sf"/>
</dbReference>
<dbReference type="Gene3D" id="2.40.50.740">
    <property type="match status" value="1"/>
</dbReference>
<dbReference type="PANTHER" id="PTHR11581">
    <property type="entry name" value="30S/40S RIBOSOMAL PROTEIN S4"/>
    <property type="match status" value="1"/>
</dbReference>
<keyword evidence="5 6" id="KW-0687">Ribonucleoprotein</keyword>
<reference evidence="8" key="1">
    <citation type="submission" date="2021-01" db="EMBL/GenBank/DDBJ databases">
        <authorList>
            <person name="Corre E."/>
            <person name="Pelletier E."/>
            <person name="Niang G."/>
            <person name="Scheremetjew M."/>
            <person name="Finn R."/>
            <person name="Kale V."/>
            <person name="Holt S."/>
            <person name="Cochrane G."/>
            <person name="Meng A."/>
            <person name="Brown T."/>
            <person name="Cohen L."/>
        </authorList>
    </citation>
    <scope>NUCLEOTIDE SEQUENCE</scope>
    <source>
        <strain evidence="8">CCMP 2712</strain>
    </source>
</reference>
<dbReference type="Pfam" id="PF16121">
    <property type="entry name" value="40S_S4_C"/>
    <property type="match status" value="1"/>
</dbReference>
<evidence type="ECO:0000259" key="7">
    <source>
        <dbReference type="SMART" id="SM00363"/>
    </source>
</evidence>
<dbReference type="Pfam" id="PF00900">
    <property type="entry name" value="Ribosomal_S4e"/>
    <property type="match status" value="1"/>
</dbReference>
<evidence type="ECO:0000313" key="8">
    <source>
        <dbReference type="EMBL" id="CAE2262441.1"/>
    </source>
</evidence>
<keyword evidence="3 6" id="KW-0694">RNA-binding</keyword>
<evidence type="ECO:0000256" key="3">
    <source>
        <dbReference type="ARBA" id="ARBA00022884"/>
    </source>
</evidence>
<dbReference type="InterPro" id="IPR041982">
    <property type="entry name" value="Ribosomal_eS4_KOW"/>
</dbReference>
<dbReference type="HAMAP" id="MF_00485">
    <property type="entry name" value="Ribosomal_eS4"/>
    <property type="match status" value="1"/>
</dbReference>
<name>A0A7S4N2V2_GUITH</name>
<keyword evidence="4 6" id="KW-0689">Ribosomal protein</keyword>
<dbReference type="FunFam" id="3.10.290.10:FF:000051">
    <property type="entry name" value="40S ribosomal protein S4, X isoform"/>
    <property type="match status" value="1"/>
</dbReference>
<dbReference type="InterPro" id="IPR013845">
    <property type="entry name" value="Ribosomal_eS4_central_region"/>
</dbReference>